<feature type="chain" id="PRO_5039617250" evidence="3">
    <location>
        <begin position="23"/>
        <end position="393"/>
    </location>
</feature>
<dbReference type="PANTHER" id="PTHR15462">
    <property type="entry name" value="SERINE PROTEASE"/>
    <property type="match status" value="1"/>
</dbReference>
<evidence type="ECO:0000256" key="2">
    <source>
        <dbReference type="SAM" id="MobiDB-lite"/>
    </source>
</evidence>
<dbReference type="InterPro" id="IPR009003">
    <property type="entry name" value="Peptidase_S1_PA"/>
</dbReference>
<dbReference type="InterPro" id="IPR050966">
    <property type="entry name" value="Glutamyl_endopeptidase"/>
</dbReference>
<gene>
    <name evidence="5" type="ORF">SAMN04489764_0563</name>
</gene>
<feature type="signal peptide" evidence="3">
    <location>
        <begin position="1"/>
        <end position="22"/>
    </location>
</feature>
<dbReference type="Pfam" id="PF00089">
    <property type="entry name" value="Trypsin"/>
    <property type="match status" value="1"/>
</dbReference>
<evidence type="ECO:0000313" key="6">
    <source>
        <dbReference type="Proteomes" id="UP000217103"/>
    </source>
</evidence>
<dbReference type="STRING" id="35622.SAMN04489764_0563"/>
<evidence type="ECO:0000259" key="4">
    <source>
        <dbReference type="Pfam" id="PF00089"/>
    </source>
</evidence>
<name>A0A1H1AML5_9ACTN</name>
<feature type="compositionally biased region" description="Low complexity" evidence="2">
    <location>
        <begin position="90"/>
        <end position="114"/>
    </location>
</feature>
<evidence type="ECO:0000313" key="5">
    <source>
        <dbReference type="EMBL" id="SDQ40832.1"/>
    </source>
</evidence>
<dbReference type="OrthoDB" id="3507155at2"/>
<reference evidence="5 6" key="1">
    <citation type="submission" date="2016-10" db="EMBL/GenBank/DDBJ databases">
        <authorList>
            <person name="de Groot N.N."/>
        </authorList>
    </citation>
    <scope>NUCLEOTIDE SEQUENCE [LARGE SCALE GENOMIC DNA]</scope>
    <source>
        <strain evidence="5 6">DSM 43794</strain>
    </source>
</reference>
<accession>A0A1H1AML5</accession>
<feature type="region of interest" description="Disordered" evidence="2">
    <location>
        <begin position="73"/>
        <end position="140"/>
    </location>
</feature>
<evidence type="ECO:0000256" key="3">
    <source>
        <dbReference type="SAM" id="SignalP"/>
    </source>
</evidence>
<feature type="domain" description="Peptidase S1" evidence="4">
    <location>
        <begin position="150"/>
        <end position="359"/>
    </location>
</feature>
<keyword evidence="6" id="KW-1185">Reference proteome</keyword>
<dbReference type="Proteomes" id="UP000217103">
    <property type="component" value="Unassembled WGS sequence"/>
</dbReference>
<keyword evidence="1 3" id="KW-0732">Signal</keyword>
<dbReference type="EMBL" id="FNKK01000002">
    <property type="protein sequence ID" value="SDQ40832.1"/>
    <property type="molecule type" value="Genomic_DNA"/>
</dbReference>
<dbReference type="GO" id="GO:0006508">
    <property type="term" value="P:proteolysis"/>
    <property type="evidence" value="ECO:0007669"/>
    <property type="project" value="InterPro"/>
</dbReference>
<protein>
    <submittedName>
        <fullName evidence="5">Trypsin</fullName>
    </submittedName>
</protein>
<sequence length="393" mass="41297">MSPGVRRLVAALGGFTATGVLALSAFTGASAAGATPVSAGALAPTYVETHALARSSAQVAAVEAYWKPERLKSANDFPPKTADPKPDGNRSSAAARSTAQASPATTAAATGAGQWTVRPAQASRSAAEPRSGKKASSGAAAQAPKTVGKVFFRIGTQEYWCSASAVRAKNRSLVATAAHCAFDVRSGQPVQDWIFVPNYRKGEQPDGIYVGHTLVVHSRYAWEGDYDYDYAFVAVHPGFKWQAQKDAKGAISYRRVSVGRLQDNVGGQGITVNRGNTVKAVALGYPAGPQPGGSRPYDGHTLRSCSGTTRKVTAPTYRLDRGIAIKGCDFTAGASGGPWLVHYDPAKGIGYLNGINSLSWNRVPDGKNDEISSPYFDHTTRSAYNRAQSIATG</sequence>
<dbReference type="SUPFAM" id="SSF50494">
    <property type="entry name" value="Trypsin-like serine proteases"/>
    <property type="match status" value="1"/>
</dbReference>
<dbReference type="InterPro" id="IPR043504">
    <property type="entry name" value="Peptidase_S1_PA_chymotrypsin"/>
</dbReference>
<organism evidence="5 6">
    <name type="scientific">Thermostaphylospora chromogena</name>
    <dbReference type="NCBI Taxonomy" id="35622"/>
    <lineage>
        <taxon>Bacteria</taxon>
        <taxon>Bacillati</taxon>
        <taxon>Actinomycetota</taxon>
        <taxon>Actinomycetes</taxon>
        <taxon>Streptosporangiales</taxon>
        <taxon>Thermomonosporaceae</taxon>
        <taxon>Thermostaphylospora</taxon>
    </lineage>
</organism>
<dbReference type="RefSeq" id="WP_093257503.1">
    <property type="nucleotide sequence ID" value="NZ_FNKK01000002.1"/>
</dbReference>
<dbReference type="Gene3D" id="2.40.10.10">
    <property type="entry name" value="Trypsin-like serine proteases"/>
    <property type="match status" value="2"/>
</dbReference>
<dbReference type="InterPro" id="IPR001254">
    <property type="entry name" value="Trypsin_dom"/>
</dbReference>
<evidence type="ECO:0000256" key="1">
    <source>
        <dbReference type="ARBA" id="ARBA00022729"/>
    </source>
</evidence>
<dbReference type="GO" id="GO:0004252">
    <property type="term" value="F:serine-type endopeptidase activity"/>
    <property type="evidence" value="ECO:0007669"/>
    <property type="project" value="InterPro"/>
</dbReference>
<dbReference type="AlphaFoldDB" id="A0A1H1AML5"/>
<proteinExistence type="predicted"/>